<organism evidence="1 2">
    <name type="scientific">Melastoma candidum</name>
    <dbReference type="NCBI Taxonomy" id="119954"/>
    <lineage>
        <taxon>Eukaryota</taxon>
        <taxon>Viridiplantae</taxon>
        <taxon>Streptophyta</taxon>
        <taxon>Embryophyta</taxon>
        <taxon>Tracheophyta</taxon>
        <taxon>Spermatophyta</taxon>
        <taxon>Magnoliopsida</taxon>
        <taxon>eudicotyledons</taxon>
        <taxon>Gunneridae</taxon>
        <taxon>Pentapetalae</taxon>
        <taxon>rosids</taxon>
        <taxon>malvids</taxon>
        <taxon>Myrtales</taxon>
        <taxon>Melastomataceae</taxon>
        <taxon>Melastomatoideae</taxon>
        <taxon>Melastomateae</taxon>
        <taxon>Melastoma</taxon>
    </lineage>
</organism>
<comment type="caution">
    <text evidence="1">The sequence shown here is derived from an EMBL/GenBank/DDBJ whole genome shotgun (WGS) entry which is preliminary data.</text>
</comment>
<protein>
    <submittedName>
        <fullName evidence="1">Uncharacterized protein</fullName>
    </submittedName>
</protein>
<keyword evidence="2" id="KW-1185">Reference proteome</keyword>
<dbReference type="EMBL" id="CM042884">
    <property type="protein sequence ID" value="KAI4370221.1"/>
    <property type="molecule type" value="Genomic_DNA"/>
</dbReference>
<evidence type="ECO:0000313" key="2">
    <source>
        <dbReference type="Proteomes" id="UP001057402"/>
    </source>
</evidence>
<dbReference type="Proteomes" id="UP001057402">
    <property type="component" value="Chromosome 5"/>
</dbReference>
<sequence>MQNPNPNPTLSDALASLSSLVALSDHTLTTLSDAFPDLAALPKGGLDDESRVHCPFDPRHVVPPEWLFRHHLSCHTPLGSGSDSEIIGSPNYCRTLGLSGEADRRKDGFMARIAGGGDEDARFCFGVDEFLGNSGRNFFYEGCPGVVEGDDGTGSGRMFTLPGVLAVECADFPDDTFHDVGGGGTFEGDQKLCERGVLPSGYWRVRMELDGWVDSPSSYSCNMLHVILSLGKLNGDIFRRYLIGKSPQYGVIVDGAMADHMLVLFRLCAKAIMREGVRLVNELAVNGKNRPDEGFACPHLVIGMAWLASQFSILYGVPNGKLFSIDLLKRCMGKIAESISMYKHVDNLGKPSDNIECAEETKSNGSNSEDGDKDSKMKEVQLGVDVVENFCGEVIYVPRVVAAVAALHERSLMERKIRASLQLVPLSSYQRIIEHANITNRANEERKKRPDYKPIIDHDGLPRLPVSSQETNKTKTIEELLAEERDYKRRRMSYRGKKSNRNPSGVMRGIIEGYMEEINQAGGIGCFDKSADVISVNSSSNISREGGSLADYRASLSSADREDFSSVSFHDRSKQKTWTSTHYVEHSNDEVEICDEAKQDRKHHPYSPEISRRKYSREHRSRLSEGGDGAGLKYERKRSGTSRSKYEERTSPSKRGEDRSRWKSEHKDKLLNTRVKHSSDFLVENGFEDRYDPSESDDFVH</sequence>
<evidence type="ECO:0000313" key="1">
    <source>
        <dbReference type="EMBL" id="KAI4370221.1"/>
    </source>
</evidence>
<proteinExistence type="predicted"/>
<accession>A0ACB9QXF0</accession>
<gene>
    <name evidence="1" type="ORF">MLD38_018591</name>
</gene>
<reference evidence="2" key="1">
    <citation type="journal article" date="2023" name="Front. Plant Sci.">
        <title>Chromosomal-level genome assembly of Melastoma candidum provides insights into trichome evolution.</title>
        <authorList>
            <person name="Zhong Y."/>
            <person name="Wu W."/>
            <person name="Sun C."/>
            <person name="Zou P."/>
            <person name="Liu Y."/>
            <person name="Dai S."/>
            <person name="Zhou R."/>
        </authorList>
    </citation>
    <scope>NUCLEOTIDE SEQUENCE [LARGE SCALE GENOMIC DNA]</scope>
</reference>
<name>A0ACB9QXF0_9MYRT</name>